<organism evidence="3 4">
    <name type="scientific">Aspergillus ellipticus CBS 707.79</name>
    <dbReference type="NCBI Taxonomy" id="1448320"/>
    <lineage>
        <taxon>Eukaryota</taxon>
        <taxon>Fungi</taxon>
        <taxon>Dikarya</taxon>
        <taxon>Ascomycota</taxon>
        <taxon>Pezizomycotina</taxon>
        <taxon>Eurotiomycetes</taxon>
        <taxon>Eurotiomycetidae</taxon>
        <taxon>Eurotiales</taxon>
        <taxon>Aspergillaceae</taxon>
        <taxon>Aspergillus</taxon>
        <taxon>Aspergillus subgen. Circumdati</taxon>
    </lineage>
</organism>
<reference evidence="3 4" key="1">
    <citation type="submission" date="2018-02" db="EMBL/GenBank/DDBJ databases">
        <title>The genomes of Aspergillus section Nigri reveals drivers in fungal speciation.</title>
        <authorList>
            <consortium name="DOE Joint Genome Institute"/>
            <person name="Vesth T.C."/>
            <person name="Nybo J."/>
            <person name="Theobald S."/>
            <person name="Brandl J."/>
            <person name="Frisvad J.C."/>
            <person name="Nielsen K.F."/>
            <person name="Lyhne E.K."/>
            <person name="Kogle M.E."/>
            <person name="Kuo A."/>
            <person name="Riley R."/>
            <person name="Clum A."/>
            <person name="Nolan M."/>
            <person name="Lipzen A."/>
            <person name="Salamov A."/>
            <person name="Henrissat B."/>
            <person name="Wiebenga A."/>
            <person name="De vries R.P."/>
            <person name="Grigoriev I.V."/>
            <person name="Mortensen U.H."/>
            <person name="Andersen M.R."/>
            <person name="Baker S.E."/>
        </authorList>
    </citation>
    <scope>NUCLEOTIDE SEQUENCE [LARGE SCALE GENOMIC DNA]</scope>
    <source>
        <strain evidence="3 4">CBS 707.79</strain>
    </source>
</reference>
<dbReference type="PANTHER" id="PTHR35043:SF7">
    <property type="entry name" value="TRANSCRIPTION FACTOR DOMAIN-CONTAINING PROTEIN"/>
    <property type="match status" value="1"/>
</dbReference>
<gene>
    <name evidence="3" type="ORF">BO71DRAFT_443866</name>
</gene>
<dbReference type="PANTHER" id="PTHR35043">
    <property type="entry name" value="TRANSCRIPTION FACTOR DOMAIN-CONTAINING PROTEIN"/>
    <property type="match status" value="1"/>
</dbReference>
<proteinExistence type="predicted"/>
<sequence length="480" mass="53716">MGNARSRLSWSGMGSTRPSRTGQHTGWYLSRQNPLCAGYEVRVASVHLFSGTGSCPSRLGGFGWNEYFTSAGPLQQLAIMFQRTAVILLLLFSCRALAYTAFDTNCSVPSLAVNYVSAPDTRGTLEILWSCLFTIVACTWTVHHLNVPRQRETFNRGKRGTIKWLIHTSRVSVKWFLITMIAPEILLSNLFANMGGFVMRRFVPERTGSLQDTRPSVQQETQEIEENPDQNDTSTFNENAKVPGHDVTIEQDTNVGDPSHDVENPYHLNARDILHLRKTGILTRLPYFSEEELRDRSKTDPFVRVITVGQILWGVHVPVTILEYGGDGKAALDELSKANKVEVAPAIWTDLLVGIENMIGSSKRKMGAPIQSSFNRNNLESWGEYGIILGAVAFGAVHLAAWNFAFPTRVELILWRSAALYCTGCMPAFLFLVYLDDMVAAIRRWIMTLVQWLRRGSKTESRARPSAAAKDESSLTMEDF</sequence>
<keyword evidence="4" id="KW-1185">Reference proteome</keyword>
<keyword evidence="2" id="KW-0812">Transmembrane</keyword>
<accession>A0A319D0E6</accession>
<feature type="transmembrane region" description="Helical" evidence="2">
    <location>
        <begin position="84"/>
        <end position="102"/>
    </location>
</feature>
<feature type="region of interest" description="Disordered" evidence="1">
    <location>
        <begin position="208"/>
        <end position="240"/>
    </location>
</feature>
<dbReference type="VEuPathDB" id="FungiDB:BO71DRAFT_443866"/>
<dbReference type="EMBL" id="KZ825981">
    <property type="protein sequence ID" value="PYH90481.1"/>
    <property type="molecule type" value="Genomic_DNA"/>
</dbReference>
<evidence type="ECO:0000256" key="2">
    <source>
        <dbReference type="SAM" id="Phobius"/>
    </source>
</evidence>
<feature type="compositionally biased region" description="Polar residues" evidence="1">
    <location>
        <begin position="1"/>
        <end position="24"/>
    </location>
</feature>
<dbReference type="STRING" id="1448320.A0A319D0E6"/>
<protein>
    <submittedName>
        <fullName evidence="3">Uncharacterized protein</fullName>
    </submittedName>
</protein>
<dbReference type="Proteomes" id="UP000247810">
    <property type="component" value="Unassembled WGS sequence"/>
</dbReference>
<feature type="compositionally biased region" description="Polar residues" evidence="1">
    <location>
        <begin position="208"/>
        <end position="221"/>
    </location>
</feature>
<evidence type="ECO:0000313" key="4">
    <source>
        <dbReference type="Proteomes" id="UP000247810"/>
    </source>
</evidence>
<name>A0A319D0E6_9EURO</name>
<feature type="region of interest" description="Disordered" evidence="1">
    <location>
        <begin position="1"/>
        <end position="25"/>
    </location>
</feature>
<keyword evidence="2" id="KW-0472">Membrane</keyword>
<evidence type="ECO:0000313" key="3">
    <source>
        <dbReference type="EMBL" id="PYH90481.1"/>
    </source>
</evidence>
<feature type="transmembrane region" description="Helical" evidence="2">
    <location>
        <begin position="385"/>
        <end position="406"/>
    </location>
</feature>
<dbReference type="AlphaFoldDB" id="A0A319D0E6"/>
<dbReference type="OrthoDB" id="3061561at2759"/>
<feature type="transmembrane region" description="Helical" evidence="2">
    <location>
        <begin position="412"/>
        <end position="435"/>
    </location>
</feature>
<evidence type="ECO:0000256" key="1">
    <source>
        <dbReference type="SAM" id="MobiDB-lite"/>
    </source>
</evidence>
<keyword evidence="2" id="KW-1133">Transmembrane helix</keyword>
<feature type="transmembrane region" description="Helical" evidence="2">
    <location>
        <begin position="127"/>
        <end position="147"/>
    </location>
</feature>